<feature type="domain" description="HTH araC/xylS-type" evidence="4">
    <location>
        <begin position="224"/>
        <end position="322"/>
    </location>
</feature>
<dbReference type="InterPro" id="IPR018060">
    <property type="entry name" value="HTH_AraC"/>
</dbReference>
<evidence type="ECO:0000256" key="2">
    <source>
        <dbReference type="ARBA" id="ARBA00023163"/>
    </source>
</evidence>
<dbReference type="PANTHER" id="PTHR47893">
    <property type="entry name" value="REGULATORY PROTEIN PCHR"/>
    <property type="match status" value="1"/>
</dbReference>
<proteinExistence type="predicted"/>
<evidence type="ECO:0000256" key="1">
    <source>
        <dbReference type="ARBA" id="ARBA00023015"/>
    </source>
</evidence>
<dbReference type="AlphaFoldDB" id="A0AA96WCP5"/>
<sequence>MVSVSQQASQDSSTGEEFVQTDPFDPLDVSWLHPSAIGQGTMRAIQLREGLKLEILDVPLGYEHSAAEPETLCDGLEFHFHIQGHHEDGLTRVGDHEFGIYGSGLHPKHCLYSPEQQSLEIWLYVQAEVLRSILADESGELPGGIAHWVGSEDERRYARVGKVTPPMERVLWEIVRCPWQGIPKRLFLEGKALELLGFMVEWEQSIQGQETVQKLPTGIRERLHYARELLLQNLHEPLTLAELARRSQLNECTLKQGFKQEFGMTVFDYLLDYRLEQAREMLERGAMQVAEVMTAVGLKNRSYFAAAFRQKFGQNPKQYQQQFWHFQAKS</sequence>
<organism evidence="5">
    <name type="scientific">Leptolyngbya sp. NK1-12</name>
    <dbReference type="NCBI Taxonomy" id="2547451"/>
    <lineage>
        <taxon>Bacteria</taxon>
        <taxon>Bacillati</taxon>
        <taxon>Cyanobacteriota</taxon>
        <taxon>Cyanophyceae</taxon>
        <taxon>Leptolyngbyales</taxon>
        <taxon>Leptolyngbyaceae</taxon>
        <taxon>Leptolyngbya group</taxon>
        <taxon>Leptolyngbya</taxon>
    </lineage>
</organism>
<keyword evidence="1" id="KW-0805">Transcription regulation</keyword>
<dbReference type="Gene3D" id="1.10.10.60">
    <property type="entry name" value="Homeodomain-like"/>
    <property type="match status" value="2"/>
</dbReference>
<dbReference type="InterPro" id="IPR009057">
    <property type="entry name" value="Homeodomain-like_sf"/>
</dbReference>
<dbReference type="RefSeq" id="WP_316434176.1">
    <property type="nucleotide sequence ID" value="NZ_CP053586.1"/>
</dbReference>
<feature type="region of interest" description="Disordered" evidence="3">
    <location>
        <begin position="1"/>
        <end position="21"/>
    </location>
</feature>
<gene>
    <name evidence="5" type="ORF">HJG54_07200</name>
</gene>
<name>A0AA96WCP5_9CYAN</name>
<protein>
    <submittedName>
        <fullName evidence="5">Helix-turn-helix transcriptional regulator</fullName>
    </submittedName>
</protein>
<dbReference type="InterPro" id="IPR053142">
    <property type="entry name" value="PchR_regulatory_protein"/>
</dbReference>
<dbReference type="GO" id="GO:0003700">
    <property type="term" value="F:DNA-binding transcription factor activity"/>
    <property type="evidence" value="ECO:0007669"/>
    <property type="project" value="InterPro"/>
</dbReference>
<dbReference type="GO" id="GO:0043565">
    <property type="term" value="F:sequence-specific DNA binding"/>
    <property type="evidence" value="ECO:0007669"/>
    <property type="project" value="InterPro"/>
</dbReference>
<feature type="compositionally biased region" description="Low complexity" evidence="3">
    <location>
        <begin position="1"/>
        <end position="13"/>
    </location>
</feature>
<dbReference type="SUPFAM" id="SSF46689">
    <property type="entry name" value="Homeodomain-like"/>
    <property type="match status" value="2"/>
</dbReference>
<evidence type="ECO:0000313" key="5">
    <source>
        <dbReference type="EMBL" id="WNZ22663.1"/>
    </source>
</evidence>
<dbReference type="EMBL" id="CP053586">
    <property type="protein sequence ID" value="WNZ22663.1"/>
    <property type="molecule type" value="Genomic_DNA"/>
</dbReference>
<keyword evidence="2" id="KW-0804">Transcription</keyword>
<dbReference type="PROSITE" id="PS01124">
    <property type="entry name" value="HTH_ARAC_FAMILY_2"/>
    <property type="match status" value="1"/>
</dbReference>
<evidence type="ECO:0000256" key="3">
    <source>
        <dbReference type="SAM" id="MobiDB-lite"/>
    </source>
</evidence>
<accession>A0AA96WCP5</accession>
<dbReference type="SMART" id="SM00342">
    <property type="entry name" value="HTH_ARAC"/>
    <property type="match status" value="1"/>
</dbReference>
<dbReference type="PANTHER" id="PTHR47893:SF1">
    <property type="entry name" value="REGULATORY PROTEIN PCHR"/>
    <property type="match status" value="1"/>
</dbReference>
<dbReference type="Pfam" id="PF12833">
    <property type="entry name" value="HTH_18"/>
    <property type="match status" value="1"/>
</dbReference>
<reference evidence="5" key="1">
    <citation type="submission" date="2020-05" db="EMBL/GenBank/DDBJ databases">
        <authorList>
            <person name="Zhu T."/>
            <person name="Keshari N."/>
            <person name="Lu X."/>
        </authorList>
    </citation>
    <scope>NUCLEOTIDE SEQUENCE</scope>
    <source>
        <strain evidence="5">NK1-12</strain>
    </source>
</reference>
<evidence type="ECO:0000259" key="4">
    <source>
        <dbReference type="PROSITE" id="PS01124"/>
    </source>
</evidence>